<name>A0A5M3W025_9ACTN</name>
<comment type="cofactor">
    <cofactor evidence="2">
        <name>[4Fe-4S] cluster</name>
        <dbReference type="ChEBI" id="CHEBI:49883"/>
    </cofactor>
</comment>
<comment type="catalytic activity">
    <reaction evidence="1">
        <text>ATP + protein L-histidine = ADP + protein N-phospho-L-histidine.</text>
        <dbReference type="EC" id="2.7.13.3"/>
    </reaction>
</comment>
<dbReference type="EMBL" id="BLAD01000059">
    <property type="protein sequence ID" value="GES02487.1"/>
    <property type="molecule type" value="Genomic_DNA"/>
</dbReference>
<evidence type="ECO:0000256" key="9">
    <source>
        <dbReference type="ARBA" id="ARBA00022777"/>
    </source>
</evidence>
<evidence type="ECO:0000256" key="8">
    <source>
        <dbReference type="ARBA" id="ARBA00022679"/>
    </source>
</evidence>
<comment type="subcellular location">
    <subcellularLocation>
        <location evidence="3">Cytoplasm</location>
    </subcellularLocation>
</comment>
<dbReference type="SUPFAM" id="SSF55874">
    <property type="entry name" value="ATPase domain of HSP90 chaperone/DNA topoisomerase II/histidine kinase"/>
    <property type="match status" value="1"/>
</dbReference>
<organism evidence="17 18">
    <name type="scientific">Acrocarpospora corrugata</name>
    <dbReference type="NCBI Taxonomy" id="35763"/>
    <lineage>
        <taxon>Bacteria</taxon>
        <taxon>Bacillati</taxon>
        <taxon>Actinomycetota</taxon>
        <taxon>Actinomycetes</taxon>
        <taxon>Streptosporangiales</taxon>
        <taxon>Streptosporangiaceae</taxon>
        <taxon>Acrocarpospora</taxon>
    </lineage>
</organism>
<dbReference type="Gene3D" id="1.20.5.1930">
    <property type="match status" value="1"/>
</dbReference>
<dbReference type="SMART" id="SM00387">
    <property type="entry name" value="HATPase_c"/>
    <property type="match status" value="1"/>
</dbReference>
<keyword evidence="6" id="KW-0004">4Fe-4S</keyword>
<feature type="transmembrane region" description="Helical" evidence="15">
    <location>
        <begin position="150"/>
        <end position="171"/>
    </location>
</feature>
<evidence type="ECO:0000259" key="16">
    <source>
        <dbReference type="SMART" id="SM00387"/>
    </source>
</evidence>
<dbReference type="GO" id="GO:0016020">
    <property type="term" value="C:membrane"/>
    <property type="evidence" value="ECO:0007669"/>
    <property type="project" value="InterPro"/>
</dbReference>
<dbReference type="InterPro" id="IPR003594">
    <property type="entry name" value="HATPase_dom"/>
</dbReference>
<dbReference type="InterPro" id="IPR004358">
    <property type="entry name" value="Sig_transdc_His_kin-like_C"/>
</dbReference>
<keyword evidence="15" id="KW-1133">Transmembrane helix</keyword>
<keyword evidence="8" id="KW-0808">Transferase</keyword>
<evidence type="ECO:0000256" key="13">
    <source>
        <dbReference type="ARBA" id="ARBA00024827"/>
    </source>
</evidence>
<comment type="function">
    <text evidence="13">Member of the two-component regulatory system NreB/NreC involved in the control of dissimilatory nitrate/nitrite reduction in response to oxygen. NreB functions as a direct oxygen sensor histidine kinase which is autophosphorylated, in the absence of oxygen, probably at the conserved histidine residue, and transfers its phosphate group probably to a conserved aspartate residue of NreC. NreB/NreC activates the expression of the nitrate (narGHJI) and nitrite (nir) reductase operons, as well as the putative nitrate transporter gene narT.</text>
</comment>
<dbReference type="CDD" id="cd16917">
    <property type="entry name" value="HATPase_UhpB-NarQ-NarX-like"/>
    <property type="match status" value="1"/>
</dbReference>
<evidence type="ECO:0000256" key="7">
    <source>
        <dbReference type="ARBA" id="ARBA00022490"/>
    </source>
</evidence>
<feature type="domain" description="Histidine kinase/HSP90-like ATPase" evidence="16">
    <location>
        <begin position="307"/>
        <end position="394"/>
    </location>
</feature>
<feature type="transmembrane region" description="Helical" evidence="15">
    <location>
        <begin position="115"/>
        <end position="138"/>
    </location>
</feature>
<dbReference type="PANTHER" id="PTHR24421:SF62">
    <property type="entry name" value="SENSORY TRANSDUCTION HISTIDINE KINASE"/>
    <property type="match status" value="1"/>
</dbReference>
<evidence type="ECO:0000313" key="17">
    <source>
        <dbReference type="EMBL" id="GES02487.1"/>
    </source>
</evidence>
<dbReference type="GO" id="GO:0051539">
    <property type="term" value="F:4 iron, 4 sulfur cluster binding"/>
    <property type="evidence" value="ECO:0007669"/>
    <property type="project" value="UniProtKB-KW"/>
</dbReference>
<evidence type="ECO:0000256" key="15">
    <source>
        <dbReference type="SAM" id="Phobius"/>
    </source>
</evidence>
<evidence type="ECO:0000256" key="4">
    <source>
        <dbReference type="ARBA" id="ARBA00012438"/>
    </source>
</evidence>
<dbReference type="PANTHER" id="PTHR24421">
    <property type="entry name" value="NITRATE/NITRITE SENSOR PROTEIN NARX-RELATED"/>
    <property type="match status" value="1"/>
</dbReference>
<evidence type="ECO:0000256" key="6">
    <source>
        <dbReference type="ARBA" id="ARBA00022485"/>
    </source>
</evidence>
<evidence type="ECO:0000256" key="10">
    <source>
        <dbReference type="ARBA" id="ARBA00023004"/>
    </source>
</evidence>
<accession>A0A5M3W025</accession>
<keyword evidence="11" id="KW-0902">Two-component regulatory system</keyword>
<keyword evidence="7" id="KW-0963">Cytoplasm</keyword>
<dbReference type="Proteomes" id="UP000334990">
    <property type="component" value="Unassembled WGS sequence"/>
</dbReference>
<comment type="caution">
    <text evidence="17">The sequence shown here is derived from an EMBL/GenBank/DDBJ whole genome shotgun (WGS) entry which is preliminary data.</text>
</comment>
<evidence type="ECO:0000256" key="12">
    <source>
        <dbReference type="ARBA" id="ARBA00023014"/>
    </source>
</evidence>
<dbReference type="Gene3D" id="3.30.565.10">
    <property type="entry name" value="Histidine kinase-like ATPase, C-terminal domain"/>
    <property type="match status" value="1"/>
</dbReference>
<dbReference type="AlphaFoldDB" id="A0A5M3W025"/>
<proteinExistence type="predicted"/>
<keyword evidence="6" id="KW-0479">Metal-binding</keyword>
<keyword evidence="15" id="KW-0812">Transmembrane</keyword>
<sequence length="394" mass="41778">MSPRAFSGRREIPAEANAWESFRGWETLFALTWTVSTVFVILDDSHPAGTRAATVGLMTLCAAGYLLFGRPAIIEDENNSYRGVKYMALMVAAFVPASLLVPSATFGLFALCPQVFMLLSGGRAVAAVLVLNLAPAIRLLTRTDLEAGEVVLFAGTTAIAITFALVFGPWISRIIHQSKERANLIAELEASRAEVARLSAESGALAERERLAGEIHDTLAQGFTSIIMLIQAAQAQPDSARHLHLAVQTARENLAEARALVAALGPAPLDGSTLDDALRRLSARLGEESGITVNCAIDGESRPLPPSTEVVLLRAAQEALANIRKHAAAHCVRLAIRYGAADVTLTVEDDGTGFDPTTPTGYGLRGMRTRIEQQGGTLTVTSAPGLGTSVRATL</sequence>
<dbReference type="InterPro" id="IPR036890">
    <property type="entry name" value="HATPase_C_sf"/>
</dbReference>
<dbReference type="GO" id="GO:0000155">
    <property type="term" value="F:phosphorelay sensor kinase activity"/>
    <property type="evidence" value="ECO:0007669"/>
    <property type="project" value="InterPro"/>
</dbReference>
<reference evidence="17 18" key="1">
    <citation type="submission" date="2019-10" db="EMBL/GenBank/DDBJ databases">
        <title>Whole genome shotgun sequence of Acrocarpospora corrugata NBRC 13972.</title>
        <authorList>
            <person name="Ichikawa N."/>
            <person name="Kimura A."/>
            <person name="Kitahashi Y."/>
            <person name="Komaki H."/>
            <person name="Oguchi A."/>
        </authorList>
    </citation>
    <scope>NUCLEOTIDE SEQUENCE [LARGE SCALE GENOMIC DNA]</scope>
    <source>
        <strain evidence="17 18">NBRC 13972</strain>
    </source>
</reference>
<evidence type="ECO:0000256" key="1">
    <source>
        <dbReference type="ARBA" id="ARBA00000085"/>
    </source>
</evidence>
<protein>
    <recommendedName>
        <fullName evidence="5">Oxygen sensor histidine kinase NreB</fullName>
        <ecNumber evidence="4">2.7.13.3</ecNumber>
    </recommendedName>
    <alternativeName>
        <fullName evidence="14">Nitrogen regulation protein B</fullName>
    </alternativeName>
</protein>
<evidence type="ECO:0000256" key="14">
    <source>
        <dbReference type="ARBA" id="ARBA00030800"/>
    </source>
</evidence>
<evidence type="ECO:0000313" key="18">
    <source>
        <dbReference type="Proteomes" id="UP000334990"/>
    </source>
</evidence>
<dbReference type="InterPro" id="IPR011712">
    <property type="entry name" value="Sig_transdc_His_kin_sub3_dim/P"/>
</dbReference>
<evidence type="ECO:0000256" key="5">
    <source>
        <dbReference type="ARBA" id="ARBA00017322"/>
    </source>
</evidence>
<feature type="transmembrane region" description="Helical" evidence="15">
    <location>
        <begin position="88"/>
        <end position="109"/>
    </location>
</feature>
<gene>
    <name evidence="17" type="ORF">Acor_45530</name>
</gene>
<dbReference type="Pfam" id="PF02518">
    <property type="entry name" value="HATPase_c"/>
    <property type="match status" value="1"/>
</dbReference>
<evidence type="ECO:0000256" key="11">
    <source>
        <dbReference type="ARBA" id="ARBA00023012"/>
    </source>
</evidence>
<keyword evidence="15" id="KW-0472">Membrane</keyword>
<keyword evidence="18" id="KW-1185">Reference proteome</keyword>
<dbReference type="EC" id="2.7.13.3" evidence="4"/>
<keyword evidence="12" id="KW-0411">Iron-sulfur</keyword>
<evidence type="ECO:0000256" key="2">
    <source>
        <dbReference type="ARBA" id="ARBA00001966"/>
    </source>
</evidence>
<dbReference type="PIRSF" id="PIRSF037434">
    <property type="entry name" value="STHK_ChrS"/>
    <property type="match status" value="1"/>
</dbReference>
<dbReference type="PRINTS" id="PR00344">
    <property type="entry name" value="BCTRLSENSOR"/>
</dbReference>
<dbReference type="GO" id="GO:0005737">
    <property type="term" value="C:cytoplasm"/>
    <property type="evidence" value="ECO:0007669"/>
    <property type="project" value="UniProtKB-SubCell"/>
</dbReference>
<dbReference type="GO" id="GO:0046983">
    <property type="term" value="F:protein dimerization activity"/>
    <property type="evidence" value="ECO:0007669"/>
    <property type="project" value="InterPro"/>
</dbReference>
<dbReference type="InterPro" id="IPR017205">
    <property type="entry name" value="Sig_transdc_His_kinase_ChrS"/>
</dbReference>
<keyword evidence="10" id="KW-0408">Iron</keyword>
<dbReference type="Pfam" id="PF07730">
    <property type="entry name" value="HisKA_3"/>
    <property type="match status" value="1"/>
</dbReference>
<feature type="transmembrane region" description="Helical" evidence="15">
    <location>
        <begin position="48"/>
        <end position="68"/>
    </location>
</feature>
<evidence type="ECO:0000256" key="3">
    <source>
        <dbReference type="ARBA" id="ARBA00004496"/>
    </source>
</evidence>
<keyword evidence="9 17" id="KW-0418">Kinase</keyword>
<dbReference type="InterPro" id="IPR050482">
    <property type="entry name" value="Sensor_HK_TwoCompSys"/>
</dbReference>